<evidence type="ECO:0000256" key="1">
    <source>
        <dbReference type="ARBA" id="ARBA00022553"/>
    </source>
</evidence>
<feature type="domain" description="PH" evidence="4">
    <location>
        <begin position="543"/>
        <end position="648"/>
    </location>
</feature>
<organism evidence="5 6">
    <name type="scientific">Nakaseomyces bracarensis</name>
    <dbReference type="NCBI Taxonomy" id="273131"/>
    <lineage>
        <taxon>Eukaryota</taxon>
        <taxon>Fungi</taxon>
        <taxon>Dikarya</taxon>
        <taxon>Ascomycota</taxon>
        <taxon>Saccharomycotina</taxon>
        <taxon>Saccharomycetes</taxon>
        <taxon>Saccharomycetales</taxon>
        <taxon>Saccharomycetaceae</taxon>
        <taxon>Nakaseomyces</taxon>
    </lineage>
</organism>
<dbReference type="SUPFAM" id="SSF103657">
    <property type="entry name" value="BAR/IMD domain-like"/>
    <property type="match status" value="1"/>
</dbReference>
<feature type="compositionally biased region" description="Polar residues" evidence="3">
    <location>
        <begin position="207"/>
        <end position="227"/>
    </location>
</feature>
<feature type="compositionally biased region" description="Low complexity" evidence="3">
    <location>
        <begin position="155"/>
        <end position="206"/>
    </location>
</feature>
<dbReference type="InterPro" id="IPR043453">
    <property type="entry name" value="Slm1_PH"/>
</dbReference>
<protein>
    <submittedName>
        <fullName evidence="5">Phosphatidylinositol 4,5-bisphosphate-binding protein SLM2</fullName>
    </submittedName>
</protein>
<feature type="compositionally biased region" description="Polar residues" evidence="3">
    <location>
        <begin position="683"/>
        <end position="708"/>
    </location>
</feature>
<evidence type="ECO:0000313" key="6">
    <source>
        <dbReference type="Proteomes" id="UP001623330"/>
    </source>
</evidence>
<evidence type="ECO:0000256" key="2">
    <source>
        <dbReference type="SAM" id="Coils"/>
    </source>
</evidence>
<dbReference type="SMART" id="SM00233">
    <property type="entry name" value="PH"/>
    <property type="match status" value="1"/>
</dbReference>
<comment type="caution">
    <text evidence="5">The sequence shown here is derived from an EMBL/GenBank/DDBJ whole genome shotgun (WGS) entry which is preliminary data.</text>
</comment>
<dbReference type="PROSITE" id="PS50003">
    <property type="entry name" value="PH_DOMAIN"/>
    <property type="match status" value="1"/>
</dbReference>
<dbReference type="InterPro" id="IPR027267">
    <property type="entry name" value="AH/BAR_dom_sf"/>
</dbReference>
<dbReference type="InterPro" id="IPR046868">
    <property type="entry name" value="BAR_4"/>
</dbReference>
<keyword evidence="2" id="KW-0175">Coiled coil</keyword>
<dbReference type="InterPro" id="IPR046869">
    <property type="entry name" value="SLM1/RGC1-like_PH"/>
</dbReference>
<dbReference type="InterPro" id="IPR011993">
    <property type="entry name" value="PH-like_dom_sf"/>
</dbReference>
<dbReference type="Proteomes" id="UP001623330">
    <property type="component" value="Unassembled WGS sequence"/>
</dbReference>
<dbReference type="Pfam" id="PF20400">
    <property type="entry name" value="BAR_4"/>
    <property type="match status" value="1"/>
</dbReference>
<reference evidence="5 6" key="1">
    <citation type="submission" date="2024-05" db="EMBL/GenBank/DDBJ databases">
        <title>Long read based assembly of the Candida bracarensis genome reveals expanded adhesin content.</title>
        <authorList>
            <person name="Marcet-Houben M."/>
            <person name="Ksiezopolska E."/>
            <person name="Gabaldon T."/>
        </authorList>
    </citation>
    <scope>NUCLEOTIDE SEQUENCE [LARGE SCALE GENOMIC DNA]</scope>
    <source>
        <strain evidence="5 6">CBM6</strain>
    </source>
</reference>
<dbReference type="PANTHER" id="PTHR31941:SF16">
    <property type="entry name" value="PHOSPHATIDYLINOSITOL 4,5-BISPHOSPHATE-BINDING PROTEIN SLM1-RELATED"/>
    <property type="match status" value="1"/>
</dbReference>
<sequence>MSKHNTMTSNISEMMSQQQQNLQHLHSLQKHTRSLTDYTNTYLQTFQQQQQQQQAMYGNSQPIGTPGTAPQQQQSYLDSRINTPVNGNNLLSPQQQQQQQIRTLSGTFIPNSNTSNNTNNNYVLTPSSIQQNANMINPMLNTINQNMSTITSLENPNINNNNMANNNNNNNNNINNINNINSNNNTTQPLSNSNTNNNTSTPYNQSIPMSPQVQKGKNSFTSVTSKYNSNNNNSNNGAATTQQKSLKDQKSPLVVLIPTSAQPTDVLAARFSAWRNVIRSIIVYLTEIASIEDEIVRQQLRLSHAVQFPFFTVENQYQPSSSEDRYTQKFFLPLGSGSVQDLPTILNQYHEALASNASNASRELTNEVIPRLEDLRRDLLVKIKEIKSLQSDFKNSCAKELQQTKQDMKHYIDSLKEARYGTPKQDPYLTKIILDKQIKKQLVEENFLHEAFDNLETSGAELEKVVVMEIQNALTIYARLLGQQSQLIFDILISKLDMGFFNMNPQYEWDTFIARDPNFLQPNLPMRNLKEITYKYQYDPYTYEIRSGYLERRSKFLKSYSKGFYVLTPNFLHEFKSIDRKKDLIPIMSLPLNDCSVTEHSKKGSQDAKFVLHGKQNGLIRRGHNWVFKADSYNSMLEWFNDIKILSSTSNYKEKYKFIQQKLNLDSEGRKLGKSEASKTAKTEASNLMTPNRNATSMDTIRSNHDLSTPQISVNIDNINDIQNQTNNMTDNLSEAVDMSTFVRSSTPKLDNQTNTNTSMSSIPDTNTSQLHNAAPNVYIQTPFSKDY</sequence>
<keyword evidence="1" id="KW-0597">Phosphoprotein</keyword>
<evidence type="ECO:0000256" key="3">
    <source>
        <dbReference type="SAM" id="MobiDB-lite"/>
    </source>
</evidence>
<evidence type="ECO:0000313" key="5">
    <source>
        <dbReference type="EMBL" id="KAL3230704.1"/>
    </source>
</evidence>
<name>A0ABR4NR29_9SACH</name>
<keyword evidence="6" id="KW-1185">Reference proteome</keyword>
<proteinExistence type="predicted"/>
<dbReference type="EMBL" id="JBEVYD010000009">
    <property type="protein sequence ID" value="KAL3230704.1"/>
    <property type="molecule type" value="Genomic_DNA"/>
</dbReference>
<feature type="compositionally biased region" description="Polar residues" evidence="3">
    <location>
        <begin position="55"/>
        <end position="74"/>
    </location>
</feature>
<accession>A0ABR4NR29</accession>
<dbReference type="Gene3D" id="2.30.29.30">
    <property type="entry name" value="Pleckstrin-homology domain (PH domain)/Phosphotyrosine-binding domain (PTB)"/>
    <property type="match status" value="1"/>
</dbReference>
<dbReference type="CDD" id="cd13311">
    <property type="entry name" value="PH_Slm1"/>
    <property type="match status" value="1"/>
</dbReference>
<feature type="region of interest" description="Disordered" evidence="3">
    <location>
        <begin position="154"/>
        <end position="247"/>
    </location>
</feature>
<dbReference type="SUPFAM" id="SSF50729">
    <property type="entry name" value="PH domain-like"/>
    <property type="match status" value="1"/>
</dbReference>
<feature type="coiled-coil region" evidence="2">
    <location>
        <begin position="372"/>
        <end position="418"/>
    </location>
</feature>
<dbReference type="PANTHER" id="PTHR31941">
    <property type="entry name" value="CYTOSKELETAL SIGNALING PROTEIN SLM1"/>
    <property type="match status" value="1"/>
</dbReference>
<feature type="region of interest" description="Disordered" evidence="3">
    <location>
        <begin position="670"/>
        <end position="708"/>
    </location>
</feature>
<dbReference type="Pfam" id="PF20399">
    <property type="entry name" value="PH_20"/>
    <property type="match status" value="1"/>
</dbReference>
<evidence type="ECO:0000259" key="4">
    <source>
        <dbReference type="PROSITE" id="PS50003"/>
    </source>
</evidence>
<dbReference type="Gene3D" id="1.20.1270.60">
    <property type="entry name" value="Arfaptin homology (AH) domain/BAR domain"/>
    <property type="match status" value="1"/>
</dbReference>
<feature type="compositionally biased region" description="Basic and acidic residues" evidence="3">
    <location>
        <begin position="670"/>
        <end position="682"/>
    </location>
</feature>
<dbReference type="InterPro" id="IPR001849">
    <property type="entry name" value="PH_domain"/>
</dbReference>
<gene>
    <name evidence="5" type="ORF">RNJ44_01153</name>
</gene>
<feature type="region of interest" description="Disordered" evidence="3">
    <location>
        <begin position="53"/>
        <end position="74"/>
    </location>
</feature>